<name>A0A2X4UUC2_9GAMM</name>
<dbReference type="RefSeq" id="WP_111739430.1">
    <property type="nucleotide sequence ID" value="NZ_LR698987.1"/>
</dbReference>
<dbReference type="Proteomes" id="UP000249005">
    <property type="component" value="Chromosome 1"/>
</dbReference>
<dbReference type="AlphaFoldDB" id="A0A2X4UUC2"/>
<dbReference type="KEGG" id="lri:NCTC12151_00835"/>
<dbReference type="OrthoDB" id="5347149at2"/>
<accession>A0A2X4UUC2</accession>
<keyword evidence="2" id="KW-1185">Reference proteome</keyword>
<protein>
    <submittedName>
        <fullName evidence="1">Uncharacterized protein</fullName>
    </submittedName>
</protein>
<proteinExistence type="predicted"/>
<sequence>MALLRAGICFGILLGLSLPSLANSSLEDSVRVVLLGFQQQDAQKINAMIHADRGLCVMFRRGAPNTYECVERLDFSAPVPEYLPYEKLSQRALERYGKTIHYGGEPRFECVKERWSAFGLFIGKLGANHMLSESAEWLKKYERPDSPDEDISAMKHLEATSHRVIFATEDGESLIFHLSLIKGKWYLTLLDRLSGDCSA</sequence>
<reference evidence="1 2" key="1">
    <citation type="submission" date="2018-06" db="EMBL/GenBank/DDBJ databases">
        <authorList>
            <consortium name="Pathogen Informatics"/>
            <person name="Doyle S."/>
        </authorList>
    </citation>
    <scope>NUCLEOTIDE SEQUENCE [LARGE SCALE GENOMIC DNA]</scope>
    <source>
        <strain evidence="1 2">NCTC12151</strain>
    </source>
</reference>
<dbReference type="EMBL" id="LS483470">
    <property type="protein sequence ID" value="SQI36620.1"/>
    <property type="molecule type" value="Genomic_DNA"/>
</dbReference>
<evidence type="ECO:0000313" key="1">
    <source>
        <dbReference type="EMBL" id="SQI36620.1"/>
    </source>
</evidence>
<organism evidence="1 2">
    <name type="scientific">Leminorella richardii</name>
    <dbReference type="NCBI Taxonomy" id="158841"/>
    <lineage>
        <taxon>Bacteria</taxon>
        <taxon>Pseudomonadati</taxon>
        <taxon>Pseudomonadota</taxon>
        <taxon>Gammaproteobacteria</taxon>
        <taxon>Enterobacterales</taxon>
        <taxon>Budviciaceae</taxon>
        <taxon>Leminorella</taxon>
    </lineage>
</organism>
<evidence type="ECO:0000313" key="2">
    <source>
        <dbReference type="Proteomes" id="UP000249005"/>
    </source>
</evidence>
<gene>
    <name evidence="1" type="ORF">NCTC12151_00835</name>
</gene>